<accession>A0A8J7WSI4</accession>
<sequence>MTEVDVRVRPPQAGPVPEAGWPTLPRAVARREERPAHISELPTELLAAEIEELTRRELSLLAPGPVPGGLDGAVPPEVLAAMARRRVDVRVLYVPTGLPQRPAFDGLVRDGVALEAVQELPHFVAVRDRSVVYLPYQGPHIPASGWATRVRSTVLAGSLAAAFEAMWALAARRAAELPGEGCRDEVLEVLSAGLTDDRAAIRLHMSKRTFARRVATLMADLDASSRFQAGVRAARRGWV</sequence>
<comment type="caution">
    <text evidence="2">The sequence shown here is derived from an EMBL/GenBank/DDBJ whole genome shotgun (WGS) entry which is preliminary data.</text>
</comment>
<dbReference type="GO" id="GO:0003677">
    <property type="term" value="F:DNA binding"/>
    <property type="evidence" value="ECO:0007669"/>
    <property type="project" value="InterPro"/>
</dbReference>
<gene>
    <name evidence="2" type="ORF">KGA66_23140</name>
</gene>
<evidence type="ECO:0000313" key="2">
    <source>
        <dbReference type="EMBL" id="MBS2965960.1"/>
    </source>
</evidence>
<dbReference type="EMBL" id="JAGSXH010000111">
    <property type="protein sequence ID" value="MBS2965960.1"/>
    <property type="molecule type" value="Genomic_DNA"/>
</dbReference>
<organism evidence="2 3">
    <name type="scientific">Actinocrinis puniceicyclus</name>
    <dbReference type="NCBI Taxonomy" id="977794"/>
    <lineage>
        <taxon>Bacteria</taxon>
        <taxon>Bacillati</taxon>
        <taxon>Actinomycetota</taxon>
        <taxon>Actinomycetes</taxon>
        <taxon>Catenulisporales</taxon>
        <taxon>Actinospicaceae</taxon>
        <taxon>Actinocrinis</taxon>
    </lineage>
</organism>
<evidence type="ECO:0008006" key="4">
    <source>
        <dbReference type="Google" id="ProtNLM"/>
    </source>
</evidence>
<keyword evidence="3" id="KW-1185">Reference proteome</keyword>
<proteinExistence type="predicted"/>
<dbReference type="SUPFAM" id="SSF46894">
    <property type="entry name" value="C-terminal effector domain of the bipartite response regulators"/>
    <property type="match status" value="1"/>
</dbReference>
<dbReference type="InterPro" id="IPR036388">
    <property type="entry name" value="WH-like_DNA-bd_sf"/>
</dbReference>
<protein>
    <recommendedName>
        <fullName evidence="4">HTH luxR-type domain-containing protein</fullName>
    </recommendedName>
</protein>
<evidence type="ECO:0000256" key="1">
    <source>
        <dbReference type="SAM" id="MobiDB-lite"/>
    </source>
</evidence>
<dbReference type="AlphaFoldDB" id="A0A8J7WSI4"/>
<dbReference type="GO" id="GO:0006355">
    <property type="term" value="P:regulation of DNA-templated transcription"/>
    <property type="evidence" value="ECO:0007669"/>
    <property type="project" value="InterPro"/>
</dbReference>
<dbReference type="RefSeq" id="WP_211470570.1">
    <property type="nucleotide sequence ID" value="NZ_JAGSXH010000111.1"/>
</dbReference>
<dbReference type="Gene3D" id="1.10.10.10">
    <property type="entry name" value="Winged helix-like DNA-binding domain superfamily/Winged helix DNA-binding domain"/>
    <property type="match status" value="1"/>
</dbReference>
<feature type="region of interest" description="Disordered" evidence="1">
    <location>
        <begin position="1"/>
        <end position="22"/>
    </location>
</feature>
<evidence type="ECO:0000313" key="3">
    <source>
        <dbReference type="Proteomes" id="UP000677913"/>
    </source>
</evidence>
<dbReference type="InterPro" id="IPR016032">
    <property type="entry name" value="Sig_transdc_resp-reg_C-effctor"/>
</dbReference>
<reference evidence="2" key="1">
    <citation type="submission" date="2021-04" db="EMBL/GenBank/DDBJ databases">
        <title>Genome based classification of Actinospica acidithermotolerans sp. nov., an actinobacterium isolated from an Indonesian hot spring.</title>
        <authorList>
            <person name="Kusuma A.B."/>
            <person name="Putra K.E."/>
            <person name="Nafisah S."/>
            <person name="Loh J."/>
            <person name="Nouioui I."/>
            <person name="Goodfellow M."/>
        </authorList>
    </citation>
    <scope>NUCLEOTIDE SEQUENCE</scope>
    <source>
        <strain evidence="2">DSM 45618</strain>
    </source>
</reference>
<dbReference type="Proteomes" id="UP000677913">
    <property type="component" value="Unassembled WGS sequence"/>
</dbReference>
<name>A0A8J7WSI4_9ACTN</name>